<accession>A0A1Y1IAV0</accession>
<proteinExistence type="predicted"/>
<reference evidence="1 2" key="1">
    <citation type="journal article" date="2014" name="Nat. Commun.">
        <title>Klebsormidium flaccidum genome reveals primary factors for plant terrestrial adaptation.</title>
        <authorList>
            <person name="Hori K."/>
            <person name="Maruyama F."/>
            <person name="Fujisawa T."/>
            <person name="Togashi T."/>
            <person name="Yamamoto N."/>
            <person name="Seo M."/>
            <person name="Sato S."/>
            <person name="Yamada T."/>
            <person name="Mori H."/>
            <person name="Tajima N."/>
            <person name="Moriyama T."/>
            <person name="Ikeuchi M."/>
            <person name="Watanabe M."/>
            <person name="Wada H."/>
            <person name="Kobayashi K."/>
            <person name="Saito M."/>
            <person name="Masuda T."/>
            <person name="Sasaki-Sekimoto Y."/>
            <person name="Mashiguchi K."/>
            <person name="Awai K."/>
            <person name="Shimojima M."/>
            <person name="Masuda S."/>
            <person name="Iwai M."/>
            <person name="Nobusawa T."/>
            <person name="Narise T."/>
            <person name="Kondo S."/>
            <person name="Saito H."/>
            <person name="Sato R."/>
            <person name="Murakawa M."/>
            <person name="Ihara Y."/>
            <person name="Oshima-Yamada Y."/>
            <person name="Ohtaka K."/>
            <person name="Satoh M."/>
            <person name="Sonobe K."/>
            <person name="Ishii M."/>
            <person name="Ohtani R."/>
            <person name="Kanamori-Sato M."/>
            <person name="Honoki R."/>
            <person name="Miyazaki D."/>
            <person name="Mochizuki H."/>
            <person name="Umetsu J."/>
            <person name="Higashi K."/>
            <person name="Shibata D."/>
            <person name="Kamiya Y."/>
            <person name="Sato N."/>
            <person name="Nakamura Y."/>
            <person name="Tabata S."/>
            <person name="Ida S."/>
            <person name="Kurokawa K."/>
            <person name="Ohta H."/>
        </authorList>
    </citation>
    <scope>NUCLEOTIDE SEQUENCE [LARGE SCALE GENOMIC DNA]</scope>
    <source>
        <strain evidence="1 2">NIES-2285</strain>
    </source>
</reference>
<evidence type="ECO:0000313" key="2">
    <source>
        <dbReference type="Proteomes" id="UP000054558"/>
    </source>
</evidence>
<dbReference type="Proteomes" id="UP000054558">
    <property type="component" value="Unassembled WGS sequence"/>
</dbReference>
<organism evidence="1 2">
    <name type="scientific">Klebsormidium nitens</name>
    <name type="common">Green alga</name>
    <name type="synonym">Ulothrix nitens</name>
    <dbReference type="NCBI Taxonomy" id="105231"/>
    <lineage>
        <taxon>Eukaryota</taxon>
        <taxon>Viridiplantae</taxon>
        <taxon>Streptophyta</taxon>
        <taxon>Klebsormidiophyceae</taxon>
        <taxon>Klebsormidiales</taxon>
        <taxon>Klebsormidiaceae</taxon>
        <taxon>Klebsormidium</taxon>
    </lineage>
</organism>
<protein>
    <submittedName>
        <fullName evidence="1">Uncharacterized protein</fullName>
    </submittedName>
</protein>
<evidence type="ECO:0000313" key="1">
    <source>
        <dbReference type="EMBL" id="GAQ86251.1"/>
    </source>
</evidence>
<name>A0A1Y1IAV0_KLENI</name>
<gene>
    <name evidence="1" type="ORF">KFL_002790010</name>
</gene>
<dbReference type="AlphaFoldDB" id="A0A1Y1IAV0"/>
<sequence>MKMGLVAAHGDVGEERRREFQAQCQQHVLNVRGIDRGTGRAGGSVWSEAKTLALYERALTDFGTIAERKVSAAANSSRKRTAQEFAAFLGRNPFGVSLETATPANVGAFIVGDWMPRHSGNCRTVLPSSGKTVASASSVKGVVKDLSKTYTLLGYSGPENPAKSEVVKSFRGGYERYLHDEGVRVQRAKVFVEEKLDLLLAFLARRIGEESDLLECCTLLIDQAAVLYLWESLARGKKCGSLSARQIQAGAEPAAFPGWSKTVRKELSARIPLAKAGAGSRPTFVEAAAQLVKGLELLGDPTAEEGYLFRAQNRQRTGFLAWPISSASLRKRI</sequence>
<keyword evidence="2" id="KW-1185">Reference proteome</keyword>
<dbReference type="OrthoDB" id="546682at2759"/>
<dbReference type="EMBL" id="DF237228">
    <property type="protein sequence ID" value="GAQ86251.1"/>
    <property type="molecule type" value="Genomic_DNA"/>
</dbReference>